<dbReference type="PANTHER" id="PTHR40078">
    <property type="entry name" value="INTEGRAL MEMBRANE PROTEIN-RELATED"/>
    <property type="match status" value="1"/>
</dbReference>
<keyword evidence="1" id="KW-0812">Transmembrane</keyword>
<feature type="transmembrane region" description="Helical" evidence="1">
    <location>
        <begin position="106"/>
        <end position="126"/>
    </location>
</feature>
<evidence type="ECO:0000313" key="3">
    <source>
        <dbReference type="Proteomes" id="UP000661691"/>
    </source>
</evidence>
<feature type="transmembrane region" description="Helical" evidence="1">
    <location>
        <begin position="157"/>
        <end position="181"/>
    </location>
</feature>
<dbReference type="PANTHER" id="PTHR40078:SF1">
    <property type="entry name" value="INTEGRAL MEMBRANE PROTEIN"/>
    <property type="match status" value="1"/>
</dbReference>
<protein>
    <submittedName>
        <fullName evidence="2">YitT family protein</fullName>
    </submittedName>
</protein>
<accession>A0A926NAB8</accession>
<evidence type="ECO:0000256" key="1">
    <source>
        <dbReference type="SAM" id="Phobius"/>
    </source>
</evidence>
<feature type="transmembrane region" description="Helical" evidence="1">
    <location>
        <begin position="75"/>
        <end position="94"/>
    </location>
</feature>
<keyword evidence="1" id="KW-1133">Transmembrane helix</keyword>
<sequence length="210" mass="22842">MNMRIKRIGVYVLGLLVLGLGISLVIRAGLGSGAWDALYVGLNEQFGLSVGTWLIIVGILLIFINAYLLRERPDWSVLITLFVLGQAVDLWLYIINWKPVLFGGQMGLLIVGLLVLSLGVAIYLQAKLAPTAIDKLMYGIAHRTGLSLRLSKTSGEVVALILAWIAGGPIGIGTVLITFLVGPCVQFFMRWIESPFMSFLSPSEVCHNEG</sequence>
<feature type="transmembrane region" description="Helical" evidence="1">
    <location>
        <begin position="12"/>
        <end position="30"/>
    </location>
</feature>
<reference evidence="2" key="1">
    <citation type="submission" date="2020-09" db="EMBL/GenBank/DDBJ databases">
        <title>A novel bacterium of genus Hazenella, isolated from South China Sea.</title>
        <authorList>
            <person name="Huang H."/>
            <person name="Mo K."/>
            <person name="Hu Y."/>
        </authorList>
    </citation>
    <scope>NUCLEOTIDE SEQUENCE</scope>
    <source>
        <strain evidence="2">IB182357</strain>
    </source>
</reference>
<gene>
    <name evidence="2" type="ORF">IC620_10430</name>
</gene>
<dbReference type="AlphaFoldDB" id="A0A926NAB8"/>
<comment type="caution">
    <text evidence="2">The sequence shown here is derived from an EMBL/GenBank/DDBJ whole genome shotgun (WGS) entry which is preliminary data.</text>
</comment>
<evidence type="ECO:0000313" key="2">
    <source>
        <dbReference type="EMBL" id="MBD1372773.1"/>
    </source>
</evidence>
<name>A0A926NAB8_9BACL</name>
<dbReference type="InterPro" id="IPR038750">
    <property type="entry name" value="YczE/YyaS-like"/>
</dbReference>
<dbReference type="Proteomes" id="UP000661691">
    <property type="component" value="Unassembled WGS sequence"/>
</dbReference>
<organism evidence="2 3">
    <name type="scientific">Polycladospora coralii</name>
    <dbReference type="NCBI Taxonomy" id="2771432"/>
    <lineage>
        <taxon>Bacteria</taxon>
        <taxon>Bacillati</taxon>
        <taxon>Bacillota</taxon>
        <taxon>Bacilli</taxon>
        <taxon>Bacillales</taxon>
        <taxon>Thermoactinomycetaceae</taxon>
        <taxon>Polycladospora</taxon>
    </lineage>
</organism>
<proteinExistence type="predicted"/>
<keyword evidence="1" id="KW-0472">Membrane</keyword>
<dbReference type="EMBL" id="JACXAH010000014">
    <property type="protein sequence ID" value="MBD1372773.1"/>
    <property type="molecule type" value="Genomic_DNA"/>
</dbReference>
<feature type="transmembrane region" description="Helical" evidence="1">
    <location>
        <begin position="50"/>
        <end position="68"/>
    </location>
</feature>
<keyword evidence="3" id="KW-1185">Reference proteome</keyword>
<dbReference type="Pfam" id="PF19700">
    <property type="entry name" value="DUF6198"/>
    <property type="match status" value="1"/>
</dbReference>